<comment type="caution">
    <text evidence="1">The sequence shown here is derived from an EMBL/GenBank/DDBJ whole genome shotgun (WGS) entry which is preliminary data.</text>
</comment>
<gene>
    <name evidence="1" type="ORF">N0V87_002593</name>
</gene>
<protein>
    <recommendedName>
        <fullName evidence="3">Methyltransferase type 11 domain-containing protein</fullName>
    </recommendedName>
</protein>
<dbReference type="InterPro" id="IPR029063">
    <property type="entry name" value="SAM-dependent_MTases_sf"/>
</dbReference>
<keyword evidence="2" id="KW-1185">Reference proteome</keyword>
<dbReference type="SUPFAM" id="SSF53335">
    <property type="entry name" value="S-adenosyl-L-methionine-dependent methyltransferases"/>
    <property type="match status" value="1"/>
</dbReference>
<evidence type="ECO:0000313" key="1">
    <source>
        <dbReference type="EMBL" id="KAJ4340301.1"/>
    </source>
</evidence>
<organism evidence="1 2">
    <name type="scientific">Didymella glomerata</name>
    <dbReference type="NCBI Taxonomy" id="749621"/>
    <lineage>
        <taxon>Eukaryota</taxon>
        <taxon>Fungi</taxon>
        <taxon>Dikarya</taxon>
        <taxon>Ascomycota</taxon>
        <taxon>Pezizomycotina</taxon>
        <taxon>Dothideomycetes</taxon>
        <taxon>Pleosporomycetidae</taxon>
        <taxon>Pleosporales</taxon>
        <taxon>Pleosporineae</taxon>
        <taxon>Didymellaceae</taxon>
        <taxon>Didymella</taxon>
    </lineage>
</organism>
<proteinExistence type="predicted"/>
<evidence type="ECO:0000313" key="2">
    <source>
        <dbReference type="Proteomes" id="UP001140562"/>
    </source>
</evidence>
<name>A0A9W8X3X1_9PLEO</name>
<dbReference type="AlphaFoldDB" id="A0A9W8X3X1"/>
<sequence length="204" mass="22664">MLDDLNVNIGNTGISLPKVNTRAVDIHELTSTYNPRIFSHVFASFVLHVAAKSFTTSVFDMVHILQPGGILAIATFTPHSDPYLIWDRVCRIHDPSFSPPNFAPDSKAWTTPGQVAAGMHTAGLVEIKSVVRRAPFPLHGVETWADFIFDGKNPASEAIIRPFFETHDVSKADVKVAFKRVVRDEWDEGRNVLMEFVLAVGRKP</sequence>
<dbReference type="Proteomes" id="UP001140562">
    <property type="component" value="Unassembled WGS sequence"/>
</dbReference>
<dbReference type="EMBL" id="JAPEUV010000017">
    <property type="protein sequence ID" value="KAJ4340301.1"/>
    <property type="molecule type" value="Genomic_DNA"/>
</dbReference>
<dbReference type="OrthoDB" id="2013972at2759"/>
<dbReference type="Gene3D" id="3.40.50.150">
    <property type="entry name" value="Vaccinia Virus protein VP39"/>
    <property type="match status" value="1"/>
</dbReference>
<accession>A0A9W8X3X1</accession>
<reference evidence="1" key="1">
    <citation type="submission" date="2022-10" db="EMBL/GenBank/DDBJ databases">
        <title>Tapping the CABI collections for fungal endophytes: first genome assemblies for Collariella, Neodidymelliopsis, Ascochyta clinopodiicola, Didymella pomorum, Didymosphaeria variabile, Neocosmospora piperis and Neocucurbitaria cava.</title>
        <authorList>
            <person name="Hill R."/>
        </authorList>
    </citation>
    <scope>NUCLEOTIDE SEQUENCE</scope>
    <source>
        <strain evidence="1">IMI 360193</strain>
    </source>
</reference>
<evidence type="ECO:0008006" key="3">
    <source>
        <dbReference type="Google" id="ProtNLM"/>
    </source>
</evidence>